<keyword evidence="3" id="KW-1185">Reference proteome</keyword>
<evidence type="ECO:0000313" key="3">
    <source>
        <dbReference type="Proteomes" id="UP001500752"/>
    </source>
</evidence>
<proteinExistence type="predicted"/>
<gene>
    <name evidence="2" type="ORF">GCM10023081_08320</name>
</gene>
<keyword evidence="1" id="KW-0812">Transmembrane</keyword>
<protein>
    <submittedName>
        <fullName evidence="2">Uncharacterized protein</fullName>
    </submittedName>
</protein>
<keyword evidence="1" id="KW-1133">Transmembrane helix</keyword>
<organism evidence="2 3">
    <name type="scientific">Arthrobacter ginkgonis</name>
    <dbReference type="NCBI Taxonomy" id="1630594"/>
    <lineage>
        <taxon>Bacteria</taxon>
        <taxon>Bacillati</taxon>
        <taxon>Actinomycetota</taxon>
        <taxon>Actinomycetes</taxon>
        <taxon>Micrococcales</taxon>
        <taxon>Micrococcaceae</taxon>
        <taxon>Arthrobacter</taxon>
    </lineage>
</organism>
<keyword evidence="1" id="KW-0472">Membrane</keyword>
<feature type="transmembrane region" description="Helical" evidence="1">
    <location>
        <begin position="48"/>
        <end position="69"/>
    </location>
</feature>
<name>A0ABP7BZ03_9MICC</name>
<sequence length="71" mass="7773">MCRERGIQGGTGIHRLFGYAKKPVIGGQKMQQDRYQLADRRRARNQKLATAGVILLALGVAAAVAYALLYV</sequence>
<reference evidence="3" key="1">
    <citation type="journal article" date="2019" name="Int. J. Syst. Evol. Microbiol.">
        <title>The Global Catalogue of Microorganisms (GCM) 10K type strain sequencing project: providing services to taxonomists for standard genome sequencing and annotation.</title>
        <authorList>
            <consortium name="The Broad Institute Genomics Platform"/>
            <consortium name="The Broad Institute Genome Sequencing Center for Infectious Disease"/>
            <person name="Wu L."/>
            <person name="Ma J."/>
        </authorList>
    </citation>
    <scope>NUCLEOTIDE SEQUENCE [LARGE SCALE GENOMIC DNA]</scope>
    <source>
        <strain evidence="3">JCM 30742</strain>
    </source>
</reference>
<dbReference type="Proteomes" id="UP001500752">
    <property type="component" value="Unassembled WGS sequence"/>
</dbReference>
<accession>A0ABP7BZ03</accession>
<evidence type="ECO:0000313" key="2">
    <source>
        <dbReference type="EMBL" id="GAA3672307.1"/>
    </source>
</evidence>
<dbReference type="EMBL" id="BAABEO010000008">
    <property type="protein sequence ID" value="GAA3672307.1"/>
    <property type="molecule type" value="Genomic_DNA"/>
</dbReference>
<comment type="caution">
    <text evidence="2">The sequence shown here is derived from an EMBL/GenBank/DDBJ whole genome shotgun (WGS) entry which is preliminary data.</text>
</comment>
<evidence type="ECO:0000256" key="1">
    <source>
        <dbReference type="SAM" id="Phobius"/>
    </source>
</evidence>